<comment type="caution">
    <text evidence="2">The sequence shown here is derived from an EMBL/GenBank/DDBJ whole genome shotgun (WGS) entry which is preliminary data.</text>
</comment>
<sequence length="233" mass="24275">MIPLDPVERDAMAAEYVLGTLGAGEAREIEQAMETDPALRAAVEAWQARLGPMSALAAPELPPPGLWERIERALAPPPEVVALPAPKPRAPVLWRAWALGASAVAAGLAALLVLRPAPAPEPRLMTVLLTQQDQPAWLVEAERGGLRLASLNPQPVPDDRVMQLWALPQGAAAPTSLGLIPAGEGRITVAPAAIRPEPGMLIEITLEPQGGSPTGRPTGPVLFIGRLAPASGA</sequence>
<proteinExistence type="predicted"/>
<accession>A0A840XVL3</accession>
<gene>
    <name evidence="2" type="ORF">FHS88_002819</name>
</gene>
<evidence type="ECO:0000313" key="3">
    <source>
        <dbReference type="Proteomes" id="UP000562254"/>
    </source>
</evidence>
<reference evidence="2 3" key="1">
    <citation type="submission" date="2020-08" db="EMBL/GenBank/DDBJ databases">
        <title>Genomic Encyclopedia of Type Strains, Phase IV (KMG-IV): sequencing the most valuable type-strain genomes for metagenomic binning, comparative biology and taxonomic classification.</title>
        <authorList>
            <person name="Goeker M."/>
        </authorList>
    </citation>
    <scope>NUCLEOTIDE SEQUENCE [LARGE SCALE GENOMIC DNA]</scope>
    <source>
        <strain evidence="2 3">DSM 25895</strain>
    </source>
</reference>
<dbReference type="PANTHER" id="PTHR37461:SF1">
    <property type="entry name" value="ANTI-SIGMA-K FACTOR RSKA"/>
    <property type="match status" value="1"/>
</dbReference>
<evidence type="ECO:0000313" key="2">
    <source>
        <dbReference type="EMBL" id="MBB5690679.1"/>
    </source>
</evidence>
<dbReference type="GO" id="GO:0005886">
    <property type="term" value="C:plasma membrane"/>
    <property type="evidence" value="ECO:0007669"/>
    <property type="project" value="InterPro"/>
</dbReference>
<dbReference type="InterPro" id="IPR018764">
    <property type="entry name" value="RskA_C"/>
</dbReference>
<name>A0A840XVL3_9PROT</name>
<protein>
    <submittedName>
        <fullName evidence="2">Anti-sigma-K factor RskA</fullName>
    </submittedName>
</protein>
<dbReference type="Proteomes" id="UP000562254">
    <property type="component" value="Unassembled WGS sequence"/>
</dbReference>
<keyword evidence="3" id="KW-1185">Reference proteome</keyword>
<dbReference type="EMBL" id="JACIJE010000008">
    <property type="protein sequence ID" value="MBB5690679.1"/>
    <property type="molecule type" value="Genomic_DNA"/>
</dbReference>
<dbReference type="GO" id="GO:0016989">
    <property type="term" value="F:sigma factor antagonist activity"/>
    <property type="evidence" value="ECO:0007669"/>
    <property type="project" value="TreeGrafter"/>
</dbReference>
<evidence type="ECO:0000259" key="1">
    <source>
        <dbReference type="Pfam" id="PF10099"/>
    </source>
</evidence>
<dbReference type="PANTHER" id="PTHR37461">
    <property type="entry name" value="ANTI-SIGMA-K FACTOR RSKA"/>
    <property type="match status" value="1"/>
</dbReference>
<organism evidence="2 3">
    <name type="scientific">Neoroseomonas alkaliterrae</name>
    <dbReference type="NCBI Taxonomy" id="1452450"/>
    <lineage>
        <taxon>Bacteria</taxon>
        <taxon>Pseudomonadati</taxon>
        <taxon>Pseudomonadota</taxon>
        <taxon>Alphaproteobacteria</taxon>
        <taxon>Acetobacterales</taxon>
        <taxon>Acetobacteraceae</taxon>
        <taxon>Neoroseomonas</taxon>
    </lineage>
</organism>
<dbReference type="AlphaFoldDB" id="A0A840XVL3"/>
<dbReference type="InterPro" id="IPR051474">
    <property type="entry name" value="Anti-sigma-K/W_factor"/>
</dbReference>
<dbReference type="GO" id="GO:0006417">
    <property type="term" value="P:regulation of translation"/>
    <property type="evidence" value="ECO:0007669"/>
    <property type="project" value="TreeGrafter"/>
</dbReference>
<dbReference type="RefSeq" id="WP_221244435.1">
    <property type="nucleotide sequence ID" value="NZ_JACIJE010000008.1"/>
</dbReference>
<feature type="domain" description="Anti-sigma K factor RskA C-terminal" evidence="1">
    <location>
        <begin position="101"/>
        <end position="221"/>
    </location>
</feature>
<dbReference type="Pfam" id="PF10099">
    <property type="entry name" value="RskA_C"/>
    <property type="match status" value="1"/>
</dbReference>